<gene>
    <name evidence="3" type="ORF">VP01_925g2</name>
</gene>
<feature type="region of interest" description="Disordered" evidence="1">
    <location>
        <begin position="109"/>
        <end position="177"/>
    </location>
</feature>
<evidence type="ECO:0000313" key="3">
    <source>
        <dbReference type="EMBL" id="KNZ44339.1"/>
    </source>
</evidence>
<feature type="compositionally biased region" description="Polar residues" evidence="1">
    <location>
        <begin position="127"/>
        <end position="138"/>
    </location>
</feature>
<feature type="compositionally biased region" description="Polar residues" evidence="1">
    <location>
        <begin position="38"/>
        <end position="47"/>
    </location>
</feature>
<feature type="region of interest" description="Disordered" evidence="1">
    <location>
        <begin position="38"/>
        <end position="63"/>
    </location>
</feature>
<proteinExistence type="predicted"/>
<sequence length="413" mass="43930">MVAIRLLFDAQHCAWGEPSQLHRLQAYGLIEGRVQSSPISEKTSGQVRHSRKGCRSGVDEQEAKTRHLSYTASRLTGVQINIAMNSKAPFSVLTVAIICLLPLTSGQTSYSMEHTSTSSSSNSTSSQQTVGFGSTEQFGGQGRQRDDGDQPSRPANLGASNSPPSSARPTPTTKEYEQDLENMGATPLSTNATYLAVSPSTDTPTPTVNCPGPIDVATGEGYVDQDGNCAIGRLPCYNNLVLNQAGDNCGCQPTFQLDPVEIKCGCPSPWVIRRGKCVLLPSQAVGRSSHKKRSLNGQIPFEVEMLHGKYPRTDVDRKNCPNNEIACPLSHGGFECVDPDVAIDNCGGCASTPKGVNCFNMTMPGLKNMGCNAGTCDSSNISSVNSKPSAAIRDTVCSMESAFETPGDERGLL</sequence>
<dbReference type="InterPro" id="IPR038955">
    <property type="entry name" value="PriA/CPL1_fungi"/>
</dbReference>
<feature type="domain" description="Protein CPL1-like" evidence="2">
    <location>
        <begin position="334"/>
        <end position="377"/>
    </location>
</feature>
<comment type="caution">
    <text evidence="3">The sequence shown here is derived from an EMBL/GenBank/DDBJ whole genome shotgun (WGS) entry which is preliminary data.</text>
</comment>
<dbReference type="InterPro" id="IPR048661">
    <property type="entry name" value="CPL1-like"/>
</dbReference>
<dbReference type="Proteomes" id="UP000037035">
    <property type="component" value="Unassembled WGS sequence"/>
</dbReference>
<keyword evidence="4" id="KW-1185">Reference proteome</keyword>
<dbReference type="EMBL" id="LAVV01014893">
    <property type="protein sequence ID" value="KNZ44339.1"/>
    <property type="molecule type" value="Genomic_DNA"/>
</dbReference>
<dbReference type="PANTHER" id="PTHR35192:SF2">
    <property type="entry name" value="APPLE DOMAIN-CONTAINING PROTEIN"/>
    <property type="match status" value="1"/>
</dbReference>
<evidence type="ECO:0000256" key="1">
    <source>
        <dbReference type="SAM" id="MobiDB-lite"/>
    </source>
</evidence>
<dbReference type="VEuPathDB" id="FungiDB:VP01_925g2"/>
<accession>A0A0L6U762</accession>
<protein>
    <recommendedName>
        <fullName evidence="2">Protein CPL1-like domain-containing protein</fullName>
    </recommendedName>
</protein>
<name>A0A0L6U762_9BASI</name>
<evidence type="ECO:0000313" key="4">
    <source>
        <dbReference type="Proteomes" id="UP000037035"/>
    </source>
</evidence>
<organism evidence="3 4">
    <name type="scientific">Puccinia sorghi</name>
    <dbReference type="NCBI Taxonomy" id="27349"/>
    <lineage>
        <taxon>Eukaryota</taxon>
        <taxon>Fungi</taxon>
        <taxon>Dikarya</taxon>
        <taxon>Basidiomycota</taxon>
        <taxon>Pucciniomycotina</taxon>
        <taxon>Pucciniomycetes</taxon>
        <taxon>Pucciniales</taxon>
        <taxon>Pucciniaceae</taxon>
        <taxon>Puccinia</taxon>
    </lineage>
</organism>
<feature type="compositionally biased region" description="Low complexity" evidence="1">
    <location>
        <begin position="109"/>
        <end position="126"/>
    </location>
</feature>
<dbReference type="OrthoDB" id="439917at2759"/>
<dbReference type="STRING" id="27349.A0A0L6U762"/>
<evidence type="ECO:0000259" key="2">
    <source>
        <dbReference type="Pfam" id="PF21671"/>
    </source>
</evidence>
<feature type="compositionally biased region" description="Low complexity" evidence="1">
    <location>
        <begin position="160"/>
        <end position="173"/>
    </location>
</feature>
<dbReference type="Pfam" id="PF21671">
    <property type="entry name" value="CPL1-like"/>
    <property type="match status" value="1"/>
</dbReference>
<dbReference type="AlphaFoldDB" id="A0A0L6U762"/>
<reference evidence="3 4" key="1">
    <citation type="submission" date="2015-08" db="EMBL/GenBank/DDBJ databases">
        <title>Next Generation Sequencing and Analysis of the Genome of Puccinia sorghi L Schw, the Causal Agent of Maize Common Rust.</title>
        <authorList>
            <person name="Rochi L."/>
            <person name="Burguener G."/>
            <person name="Darino M."/>
            <person name="Turjanski A."/>
            <person name="Kreff E."/>
            <person name="Dieguez M.J."/>
            <person name="Sacco F."/>
        </authorList>
    </citation>
    <scope>NUCLEOTIDE SEQUENCE [LARGE SCALE GENOMIC DNA]</scope>
    <source>
        <strain evidence="3 4">RO10H11247</strain>
    </source>
</reference>
<dbReference type="PANTHER" id="PTHR35192">
    <property type="entry name" value="PROTEIN, PUTATIVE-RELATED"/>
    <property type="match status" value="1"/>
</dbReference>